<dbReference type="SUPFAM" id="SSF54427">
    <property type="entry name" value="NTF2-like"/>
    <property type="match status" value="1"/>
</dbReference>
<dbReference type="RefSeq" id="WP_182808484.1">
    <property type="nucleotide sequence ID" value="NZ_JACJFM010000008.1"/>
</dbReference>
<dbReference type="InterPro" id="IPR032710">
    <property type="entry name" value="NTF2-like_dom_sf"/>
</dbReference>
<gene>
    <name evidence="2" type="ORF">H4O21_08820</name>
</gene>
<evidence type="ECO:0000256" key="1">
    <source>
        <dbReference type="SAM" id="MobiDB-lite"/>
    </source>
</evidence>
<dbReference type="Gene3D" id="3.10.450.50">
    <property type="match status" value="1"/>
</dbReference>
<evidence type="ECO:0000313" key="3">
    <source>
        <dbReference type="Proteomes" id="UP000565262"/>
    </source>
</evidence>
<organism evidence="2 3">
    <name type="scientific">Oceanospirillum sediminis</name>
    <dbReference type="NCBI Taxonomy" id="2760088"/>
    <lineage>
        <taxon>Bacteria</taxon>
        <taxon>Pseudomonadati</taxon>
        <taxon>Pseudomonadota</taxon>
        <taxon>Gammaproteobacteria</taxon>
        <taxon>Oceanospirillales</taxon>
        <taxon>Oceanospirillaceae</taxon>
        <taxon>Oceanospirillum</taxon>
    </lineage>
</organism>
<feature type="compositionally biased region" description="Polar residues" evidence="1">
    <location>
        <begin position="1"/>
        <end position="10"/>
    </location>
</feature>
<name>A0A839IQE3_9GAMM</name>
<dbReference type="AlphaFoldDB" id="A0A839IQE3"/>
<dbReference type="Proteomes" id="UP000565262">
    <property type="component" value="Unassembled WGS sequence"/>
</dbReference>
<keyword evidence="3" id="KW-1185">Reference proteome</keyword>
<protein>
    <submittedName>
        <fullName evidence="2">Nuclear transport factor 2 family protein</fullName>
    </submittedName>
</protein>
<evidence type="ECO:0000313" key="2">
    <source>
        <dbReference type="EMBL" id="MBB1486709.1"/>
    </source>
</evidence>
<proteinExistence type="predicted"/>
<feature type="region of interest" description="Disordered" evidence="1">
    <location>
        <begin position="1"/>
        <end position="61"/>
    </location>
</feature>
<feature type="compositionally biased region" description="Polar residues" evidence="1">
    <location>
        <begin position="19"/>
        <end position="46"/>
    </location>
</feature>
<comment type="caution">
    <text evidence="2">The sequence shown here is derived from an EMBL/GenBank/DDBJ whole genome shotgun (WGS) entry which is preliminary data.</text>
</comment>
<sequence>MMPDTDSTADIMTDEKTAKSVTRKVTASGQSLSQNPSFRPSQQARNVSRLPQRVTRARESTGCADPIEQLDQYFQLFQGTAYSGELSIEQISDRVHPDVTFKDPFQQIHGQAALCRLLNHFHHNVQQARFSVESVSLSEPFSGLSGIESAATEPPEQPDYQRWLVKWHFEGELKLIGHWCFSGVSEIDMTPDQRVIRHTDYWDAGEHFYEKLPLLGRLLTWIRHKIARDSQR</sequence>
<reference evidence="2 3" key="1">
    <citation type="submission" date="2020-08" db="EMBL/GenBank/DDBJ databases">
        <title>Oceanospirillum sp. nov. isolated from marine sediment.</title>
        <authorList>
            <person name="Ji X."/>
        </authorList>
    </citation>
    <scope>NUCLEOTIDE SEQUENCE [LARGE SCALE GENOMIC DNA]</scope>
    <source>
        <strain evidence="2 3">D5</strain>
    </source>
</reference>
<dbReference type="EMBL" id="JACJFM010000008">
    <property type="protein sequence ID" value="MBB1486709.1"/>
    <property type="molecule type" value="Genomic_DNA"/>
</dbReference>
<accession>A0A839IQE3</accession>